<keyword evidence="2" id="KW-1185">Reference proteome</keyword>
<reference evidence="1 2" key="1">
    <citation type="submission" date="2016-06" db="EMBL/GenBank/DDBJ databases">
        <title>Complete genome sequence of a deep-branching marine Gamma Proteobacterium Woeseia oceani type strain XK5.</title>
        <authorList>
            <person name="Mu D."/>
            <person name="Du Z."/>
        </authorList>
    </citation>
    <scope>NUCLEOTIDE SEQUENCE [LARGE SCALE GENOMIC DNA]</scope>
    <source>
        <strain evidence="1 2">XK5</strain>
    </source>
</reference>
<sequence>MDLATGNLLLAPWGDSSESVAWDIDEQRFSTIGTLVGGGNFDGIEVVGKKSSLRAGWITAFTLWRRARIDWQWNYPASQRITVSIQDATELPCRTLH</sequence>
<accession>A0A193LG76</accession>
<dbReference type="EMBL" id="CP016268">
    <property type="protein sequence ID" value="ANO51369.1"/>
    <property type="molecule type" value="Genomic_DNA"/>
</dbReference>
<dbReference type="RefSeq" id="WP_068615642.1">
    <property type="nucleotide sequence ID" value="NZ_CP016268.1"/>
</dbReference>
<dbReference type="AlphaFoldDB" id="A0A193LG76"/>
<name>A0A193LG76_9GAMM</name>
<gene>
    <name evidence="1" type="ORF">BA177_09310</name>
</gene>
<dbReference type="KEGG" id="woc:BA177_09310"/>
<dbReference type="STRING" id="1548547.BA177_09310"/>
<evidence type="ECO:0000313" key="1">
    <source>
        <dbReference type="EMBL" id="ANO51369.1"/>
    </source>
</evidence>
<organism evidence="1 2">
    <name type="scientific">Woeseia oceani</name>
    <dbReference type="NCBI Taxonomy" id="1548547"/>
    <lineage>
        <taxon>Bacteria</taxon>
        <taxon>Pseudomonadati</taxon>
        <taxon>Pseudomonadota</taxon>
        <taxon>Gammaproteobacteria</taxon>
        <taxon>Woeseiales</taxon>
        <taxon>Woeseiaceae</taxon>
        <taxon>Woeseia</taxon>
    </lineage>
</organism>
<proteinExistence type="predicted"/>
<evidence type="ECO:0000313" key="2">
    <source>
        <dbReference type="Proteomes" id="UP000092695"/>
    </source>
</evidence>
<dbReference type="OrthoDB" id="7675395at2"/>
<protein>
    <submittedName>
        <fullName evidence="1">Uncharacterized protein</fullName>
    </submittedName>
</protein>
<dbReference type="Proteomes" id="UP000092695">
    <property type="component" value="Chromosome"/>
</dbReference>